<sequence>MAAHASWEEIEEAVLSDSNSPTASGSKPRLDPSQRWRRNDRDVTDLGPERLDDYIQVVKCERCTKPVLARYQGYHKENCDLIHDIKQGRVSPSCLEPEATRKKRRMSDGAWYCPPSPTFHPIIAC</sequence>
<dbReference type="EMBL" id="KZ819664">
    <property type="protein sequence ID" value="PWN28891.1"/>
    <property type="molecule type" value="Genomic_DNA"/>
</dbReference>
<dbReference type="Proteomes" id="UP000245884">
    <property type="component" value="Unassembled WGS sequence"/>
</dbReference>
<accession>A0A316UX39</accession>
<evidence type="ECO:0000256" key="1">
    <source>
        <dbReference type="SAM" id="MobiDB-lite"/>
    </source>
</evidence>
<feature type="region of interest" description="Disordered" evidence="1">
    <location>
        <begin position="1"/>
        <end position="48"/>
    </location>
</feature>
<evidence type="ECO:0000313" key="3">
    <source>
        <dbReference type="Proteomes" id="UP000245884"/>
    </source>
</evidence>
<proteinExistence type="predicted"/>
<feature type="compositionally biased region" description="Basic and acidic residues" evidence="1">
    <location>
        <begin position="28"/>
        <end position="48"/>
    </location>
</feature>
<evidence type="ECO:0000313" key="2">
    <source>
        <dbReference type="EMBL" id="PWN28891.1"/>
    </source>
</evidence>
<feature type="compositionally biased region" description="Polar residues" evidence="1">
    <location>
        <begin position="16"/>
        <end position="25"/>
    </location>
</feature>
<dbReference type="OrthoDB" id="21678at2759"/>
<organism evidence="2 3">
    <name type="scientific">Jaminaea rosea</name>
    <dbReference type="NCBI Taxonomy" id="1569628"/>
    <lineage>
        <taxon>Eukaryota</taxon>
        <taxon>Fungi</taxon>
        <taxon>Dikarya</taxon>
        <taxon>Basidiomycota</taxon>
        <taxon>Ustilaginomycotina</taxon>
        <taxon>Exobasidiomycetes</taxon>
        <taxon>Microstromatales</taxon>
        <taxon>Microstromatales incertae sedis</taxon>
        <taxon>Jaminaea</taxon>
    </lineage>
</organism>
<protein>
    <submittedName>
        <fullName evidence="2">Uncharacterized protein</fullName>
    </submittedName>
</protein>
<dbReference type="GeneID" id="37025215"/>
<dbReference type="AlphaFoldDB" id="A0A316UX39"/>
<dbReference type="RefSeq" id="XP_025363503.1">
    <property type="nucleotide sequence ID" value="XM_025503392.1"/>
</dbReference>
<gene>
    <name evidence="2" type="ORF">BDZ90DRAFT_133761</name>
</gene>
<dbReference type="STRING" id="1569628.A0A316UX39"/>
<name>A0A316UX39_9BASI</name>
<reference evidence="2 3" key="1">
    <citation type="journal article" date="2018" name="Mol. Biol. Evol.">
        <title>Broad Genomic Sampling Reveals a Smut Pathogenic Ancestry of the Fungal Clade Ustilaginomycotina.</title>
        <authorList>
            <person name="Kijpornyongpan T."/>
            <person name="Mondo S.J."/>
            <person name="Barry K."/>
            <person name="Sandor L."/>
            <person name="Lee J."/>
            <person name="Lipzen A."/>
            <person name="Pangilinan J."/>
            <person name="LaButti K."/>
            <person name="Hainaut M."/>
            <person name="Henrissat B."/>
            <person name="Grigoriev I.V."/>
            <person name="Spatafora J.W."/>
            <person name="Aime M.C."/>
        </authorList>
    </citation>
    <scope>NUCLEOTIDE SEQUENCE [LARGE SCALE GENOMIC DNA]</scope>
    <source>
        <strain evidence="2 3">MCA 5214</strain>
    </source>
</reference>
<keyword evidence="3" id="KW-1185">Reference proteome</keyword>